<organism evidence="1 2">
    <name type="scientific">Phytophthora citrophthora</name>
    <dbReference type="NCBI Taxonomy" id="4793"/>
    <lineage>
        <taxon>Eukaryota</taxon>
        <taxon>Sar</taxon>
        <taxon>Stramenopiles</taxon>
        <taxon>Oomycota</taxon>
        <taxon>Peronosporomycetes</taxon>
        <taxon>Peronosporales</taxon>
        <taxon>Peronosporaceae</taxon>
        <taxon>Phytophthora</taxon>
    </lineage>
</organism>
<dbReference type="Proteomes" id="UP001259832">
    <property type="component" value="Unassembled WGS sequence"/>
</dbReference>
<protein>
    <submittedName>
        <fullName evidence="1">Uncharacterized protein</fullName>
    </submittedName>
</protein>
<gene>
    <name evidence="1" type="ORF">P3T76_014006</name>
</gene>
<evidence type="ECO:0000313" key="2">
    <source>
        <dbReference type="Proteomes" id="UP001259832"/>
    </source>
</evidence>
<name>A0AAD9LBF6_9STRA</name>
<comment type="caution">
    <text evidence="1">The sequence shown here is derived from an EMBL/GenBank/DDBJ whole genome shotgun (WGS) entry which is preliminary data.</text>
</comment>
<proteinExistence type="predicted"/>
<dbReference type="AlphaFoldDB" id="A0AAD9LBF6"/>
<accession>A0AAD9LBF6</accession>
<dbReference type="EMBL" id="JASMQC010000039">
    <property type="protein sequence ID" value="KAK1930335.1"/>
    <property type="molecule type" value="Genomic_DNA"/>
</dbReference>
<keyword evidence="2" id="KW-1185">Reference proteome</keyword>
<sequence>MKTVQTAPQPGEVMVNDLVALPYCADSGSDSTVIPRGVVDEMLALGSTMNISPLAEPIEAVVAGGSIVRCHDTVTVDIVLQTAAGTVHLRER</sequence>
<reference evidence="1" key="1">
    <citation type="submission" date="2023-08" db="EMBL/GenBank/DDBJ databases">
        <title>Reference Genome Resource for the Citrus Pathogen Phytophthora citrophthora.</title>
        <authorList>
            <person name="Moller H."/>
            <person name="Coetzee B."/>
            <person name="Rose L.J."/>
            <person name="Van Niekerk J.M."/>
        </authorList>
    </citation>
    <scope>NUCLEOTIDE SEQUENCE</scope>
    <source>
        <strain evidence="1">STE-U-9442</strain>
    </source>
</reference>
<evidence type="ECO:0000313" key="1">
    <source>
        <dbReference type="EMBL" id="KAK1930335.1"/>
    </source>
</evidence>